<protein>
    <submittedName>
        <fullName evidence="2">Class F sortase</fullName>
    </submittedName>
</protein>
<comment type="caution">
    <text evidence="2">The sequence shown here is derived from an EMBL/GenBank/DDBJ whole genome shotgun (WGS) entry which is preliminary data.</text>
</comment>
<dbReference type="Pfam" id="PF04203">
    <property type="entry name" value="Sortase"/>
    <property type="match status" value="1"/>
</dbReference>
<evidence type="ECO:0000313" key="2">
    <source>
        <dbReference type="EMBL" id="MCA9383635.1"/>
    </source>
</evidence>
<gene>
    <name evidence="2" type="ORF">KC909_04670</name>
</gene>
<dbReference type="GO" id="GO:0016787">
    <property type="term" value="F:hydrolase activity"/>
    <property type="evidence" value="ECO:0007669"/>
    <property type="project" value="UniProtKB-KW"/>
</dbReference>
<reference evidence="2" key="1">
    <citation type="submission" date="2020-04" db="EMBL/GenBank/DDBJ databases">
        <authorList>
            <person name="Zhang T."/>
        </authorList>
    </citation>
    <scope>NUCLEOTIDE SEQUENCE</scope>
    <source>
        <strain evidence="2">HKST-UBA14</strain>
    </source>
</reference>
<dbReference type="EMBL" id="JAGQLK010000103">
    <property type="protein sequence ID" value="MCA9383635.1"/>
    <property type="molecule type" value="Genomic_DNA"/>
</dbReference>
<name>A0A955L5W7_9BACT</name>
<dbReference type="AlphaFoldDB" id="A0A955L5W7"/>
<dbReference type="CDD" id="cd05829">
    <property type="entry name" value="Sortase_F"/>
    <property type="match status" value="1"/>
</dbReference>
<feature type="non-terminal residue" evidence="2">
    <location>
        <position position="1"/>
    </location>
</feature>
<accession>A0A955L5W7</accession>
<dbReference type="SUPFAM" id="SSF63817">
    <property type="entry name" value="Sortase"/>
    <property type="match status" value="1"/>
</dbReference>
<dbReference type="InterPro" id="IPR005754">
    <property type="entry name" value="Sortase"/>
</dbReference>
<dbReference type="InterPro" id="IPR042001">
    <property type="entry name" value="Sortase_F"/>
</dbReference>
<dbReference type="Proteomes" id="UP000783287">
    <property type="component" value="Unassembled WGS sequence"/>
</dbReference>
<organism evidence="2 3">
    <name type="scientific">Candidatus Dojkabacteria bacterium</name>
    <dbReference type="NCBI Taxonomy" id="2099670"/>
    <lineage>
        <taxon>Bacteria</taxon>
        <taxon>Candidatus Dojkabacteria</taxon>
    </lineage>
</organism>
<dbReference type="Gene3D" id="2.40.260.10">
    <property type="entry name" value="Sortase"/>
    <property type="match status" value="1"/>
</dbReference>
<evidence type="ECO:0000256" key="1">
    <source>
        <dbReference type="ARBA" id="ARBA00022801"/>
    </source>
</evidence>
<evidence type="ECO:0000313" key="3">
    <source>
        <dbReference type="Proteomes" id="UP000783287"/>
    </source>
</evidence>
<keyword evidence="1" id="KW-0378">Hydrolase</keyword>
<proteinExistence type="predicted"/>
<sequence>VGIVYLIITYLDPEASASQITDTTEETAEDTDQQFDISQAVVEPDKTDTNELYNYDFVYANVLGINTDFAYQLGRNASRVNTPNAQDIVSIKITSIGVDAPIIHDLDGDKAIDIGWWMYPASEDYGEKIILAHRRYWQPGHPYSAWNIDQLEIGTIIEVTDINGITYKYQVTSQAVRDGYDLGIFRPSEEDIIKIVTCSTWNGGAGSSDYRSVTIAVRID</sequence>
<reference evidence="2" key="2">
    <citation type="journal article" date="2021" name="Microbiome">
        <title>Successional dynamics and alternative stable states in a saline activated sludge microbial community over 9 years.</title>
        <authorList>
            <person name="Wang Y."/>
            <person name="Ye J."/>
            <person name="Ju F."/>
            <person name="Liu L."/>
            <person name="Boyd J.A."/>
            <person name="Deng Y."/>
            <person name="Parks D.H."/>
            <person name="Jiang X."/>
            <person name="Yin X."/>
            <person name="Woodcroft B.J."/>
            <person name="Tyson G.W."/>
            <person name="Hugenholtz P."/>
            <person name="Polz M.F."/>
            <person name="Zhang T."/>
        </authorList>
    </citation>
    <scope>NUCLEOTIDE SEQUENCE</scope>
    <source>
        <strain evidence="2">HKST-UBA14</strain>
    </source>
</reference>
<dbReference type="InterPro" id="IPR023365">
    <property type="entry name" value="Sortase_dom-sf"/>
</dbReference>